<comment type="cofactor">
    <cofactor evidence="1">
        <name>heme</name>
        <dbReference type="ChEBI" id="CHEBI:30413"/>
    </cofactor>
</comment>
<dbReference type="PANTHER" id="PTHR46300">
    <property type="entry name" value="P450, PUTATIVE (EUROFUNG)-RELATED-RELATED"/>
    <property type="match status" value="1"/>
</dbReference>
<sequence>MYKAVYDLDISTNEDKMAQHDREMVEAADRLMIPGSSGYKFIPFLHWLPSLNTSHLMLRQGLEAMSEVPWNLAMEDMNSNPQHSSLISRLLQRSPTKLTTTELNGIKFMAGQALLAAADTTMSAIATFFLAMSLYPDVQLKAQRELDVVIGPGKLPTFEDRSLLPYIEAVYREVMRWHPAIPMGGT</sequence>
<keyword evidence="6" id="KW-0560">Oxidoreductase</keyword>
<evidence type="ECO:0000256" key="4">
    <source>
        <dbReference type="ARBA" id="ARBA00022617"/>
    </source>
</evidence>
<evidence type="ECO:0000256" key="7">
    <source>
        <dbReference type="ARBA" id="ARBA00023004"/>
    </source>
</evidence>
<accession>A0ABR1IUD5</accession>
<proteinExistence type="inferred from homology"/>
<keyword evidence="10" id="KW-1185">Reference proteome</keyword>
<dbReference type="InterPro" id="IPR001128">
    <property type="entry name" value="Cyt_P450"/>
</dbReference>
<dbReference type="PANTHER" id="PTHR46300:SF7">
    <property type="entry name" value="P450, PUTATIVE (EUROFUNG)-RELATED"/>
    <property type="match status" value="1"/>
</dbReference>
<dbReference type="InterPro" id="IPR050364">
    <property type="entry name" value="Cytochrome_P450_fung"/>
</dbReference>
<name>A0ABR1IUD5_9AGAR</name>
<keyword evidence="8" id="KW-0503">Monooxygenase</keyword>
<evidence type="ECO:0000313" key="10">
    <source>
        <dbReference type="Proteomes" id="UP001498398"/>
    </source>
</evidence>
<comment type="similarity">
    <text evidence="3">Belongs to the cytochrome P450 family.</text>
</comment>
<dbReference type="SUPFAM" id="SSF48264">
    <property type="entry name" value="Cytochrome P450"/>
    <property type="match status" value="1"/>
</dbReference>
<dbReference type="PRINTS" id="PR00463">
    <property type="entry name" value="EP450I"/>
</dbReference>
<evidence type="ECO:0000256" key="6">
    <source>
        <dbReference type="ARBA" id="ARBA00023002"/>
    </source>
</evidence>
<evidence type="ECO:0000256" key="3">
    <source>
        <dbReference type="ARBA" id="ARBA00010617"/>
    </source>
</evidence>
<dbReference type="EMBL" id="JBANRG010000072">
    <property type="protein sequence ID" value="KAK7439560.1"/>
    <property type="molecule type" value="Genomic_DNA"/>
</dbReference>
<dbReference type="Gene3D" id="1.10.630.10">
    <property type="entry name" value="Cytochrome P450"/>
    <property type="match status" value="1"/>
</dbReference>
<dbReference type="InterPro" id="IPR002401">
    <property type="entry name" value="Cyt_P450_E_grp-I"/>
</dbReference>
<evidence type="ECO:0000256" key="8">
    <source>
        <dbReference type="ARBA" id="ARBA00023033"/>
    </source>
</evidence>
<gene>
    <name evidence="9" type="primary">Cyp2ab1_9</name>
    <name evidence="9" type="ORF">VKT23_017489</name>
</gene>
<comment type="caution">
    <text evidence="9">The sequence shown here is derived from an EMBL/GenBank/DDBJ whole genome shotgun (WGS) entry which is preliminary data.</text>
</comment>
<organism evidence="9 10">
    <name type="scientific">Marasmiellus scandens</name>
    <dbReference type="NCBI Taxonomy" id="2682957"/>
    <lineage>
        <taxon>Eukaryota</taxon>
        <taxon>Fungi</taxon>
        <taxon>Dikarya</taxon>
        <taxon>Basidiomycota</taxon>
        <taxon>Agaricomycotina</taxon>
        <taxon>Agaricomycetes</taxon>
        <taxon>Agaricomycetidae</taxon>
        <taxon>Agaricales</taxon>
        <taxon>Marasmiineae</taxon>
        <taxon>Omphalotaceae</taxon>
        <taxon>Marasmiellus</taxon>
    </lineage>
</organism>
<evidence type="ECO:0000256" key="1">
    <source>
        <dbReference type="ARBA" id="ARBA00001971"/>
    </source>
</evidence>
<dbReference type="Proteomes" id="UP001498398">
    <property type="component" value="Unassembled WGS sequence"/>
</dbReference>
<keyword evidence="4" id="KW-0349">Heme</keyword>
<evidence type="ECO:0000256" key="5">
    <source>
        <dbReference type="ARBA" id="ARBA00022723"/>
    </source>
</evidence>
<dbReference type="InterPro" id="IPR036396">
    <property type="entry name" value="Cyt_P450_sf"/>
</dbReference>
<evidence type="ECO:0000313" key="9">
    <source>
        <dbReference type="EMBL" id="KAK7439560.1"/>
    </source>
</evidence>
<evidence type="ECO:0000256" key="2">
    <source>
        <dbReference type="ARBA" id="ARBA00005179"/>
    </source>
</evidence>
<comment type="pathway">
    <text evidence="2">Secondary metabolite biosynthesis.</text>
</comment>
<protein>
    <submittedName>
        <fullName evidence="9">Cytochrome p450</fullName>
    </submittedName>
</protein>
<reference evidence="9 10" key="1">
    <citation type="submission" date="2024-01" db="EMBL/GenBank/DDBJ databases">
        <title>A draft genome for the cacao thread blight pathogen Marasmiellus scandens.</title>
        <authorList>
            <person name="Baruah I.K."/>
            <person name="Leung J."/>
            <person name="Bukari Y."/>
            <person name="Amoako-Attah I."/>
            <person name="Meinhardt L.W."/>
            <person name="Bailey B.A."/>
            <person name="Cohen S.P."/>
        </authorList>
    </citation>
    <scope>NUCLEOTIDE SEQUENCE [LARGE SCALE GENOMIC DNA]</scope>
    <source>
        <strain evidence="9 10">GH-19</strain>
    </source>
</reference>
<dbReference type="Pfam" id="PF00067">
    <property type="entry name" value="p450"/>
    <property type="match status" value="1"/>
</dbReference>
<keyword evidence="7" id="KW-0408">Iron</keyword>
<keyword evidence="5" id="KW-0479">Metal-binding</keyword>